<protein>
    <submittedName>
        <fullName evidence="2">Uncharacterized protein</fullName>
    </submittedName>
</protein>
<reference evidence="2 3" key="1">
    <citation type="submission" date="2024-05" db="EMBL/GenBank/DDBJ databases">
        <title>A draft genome resource for the thread blight pathogen Marasmius tenuissimus strain MS-2.</title>
        <authorList>
            <person name="Yulfo-Soto G.E."/>
            <person name="Baruah I.K."/>
            <person name="Amoako-Attah I."/>
            <person name="Bukari Y."/>
            <person name="Meinhardt L.W."/>
            <person name="Bailey B.A."/>
            <person name="Cohen S.P."/>
        </authorList>
    </citation>
    <scope>NUCLEOTIDE SEQUENCE [LARGE SCALE GENOMIC DNA]</scope>
    <source>
        <strain evidence="2 3">MS-2</strain>
    </source>
</reference>
<comment type="caution">
    <text evidence="2">The sequence shown here is derived from an EMBL/GenBank/DDBJ whole genome shotgun (WGS) entry which is preliminary data.</text>
</comment>
<dbReference type="EMBL" id="JBBXMP010000075">
    <property type="protein sequence ID" value="KAL0063675.1"/>
    <property type="molecule type" value="Genomic_DNA"/>
</dbReference>
<feature type="region of interest" description="Disordered" evidence="1">
    <location>
        <begin position="289"/>
        <end position="314"/>
    </location>
</feature>
<accession>A0ABR2ZPS7</accession>
<evidence type="ECO:0000313" key="2">
    <source>
        <dbReference type="EMBL" id="KAL0063675.1"/>
    </source>
</evidence>
<feature type="region of interest" description="Disordered" evidence="1">
    <location>
        <begin position="175"/>
        <end position="194"/>
    </location>
</feature>
<organism evidence="2 3">
    <name type="scientific">Marasmius tenuissimus</name>
    <dbReference type="NCBI Taxonomy" id="585030"/>
    <lineage>
        <taxon>Eukaryota</taxon>
        <taxon>Fungi</taxon>
        <taxon>Dikarya</taxon>
        <taxon>Basidiomycota</taxon>
        <taxon>Agaricomycotina</taxon>
        <taxon>Agaricomycetes</taxon>
        <taxon>Agaricomycetidae</taxon>
        <taxon>Agaricales</taxon>
        <taxon>Marasmiineae</taxon>
        <taxon>Marasmiaceae</taxon>
        <taxon>Marasmius</taxon>
    </lineage>
</organism>
<evidence type="ECO:0000313" key="3">
    <source>
        <dbReference type="Proteomes" id="UP001437256"/>
    </source>
</evidence>
<gene>
    <name evidence="2" type="ORF">AAF712_009367</name>
</gene>
<name>A0ABR2ZPS7_9AGAR</name>
<evidence type="ECO:0000256" key="1">
    <source>
        <dbReference type="SAM" id="MobiDB-lite"/>
    </source>
</evidence>
<keyword evidence="3" id="KW-1185">Reference proteome</keyword>
<sequence>MSDDPIVVHLYSHFEALSTRPQSLSTHILQEGREIVKQLSGKSKWSHVCGLNTTNWALGDNIYIYSSSSGDLLPPTRIETADLVGYRHGAHIRQWGSPVDESELYSVDELTEFQSTTLDEIFIEEGSESAGEDSRSTEIAEEHLDHSSLYKVFPQPHMHVFSNFEAHRPSSVRTYSKAEPIPIPPYTTDTMSSPPNRRRAWLVPVRGTLPWDHATHAVVLDPGFSPQMPRSSTSGLSLPIIWTHSSVLRFWNLLLSFRREKTLGPIGISFTGAGSGVLRHLNRLIDRSDLEDDDDDAPTSSATRETLDYKPPPKRNSLDSVDYIKIYHNSQFSCHLRNVVDLFTFENDAGDGGGVLKVRVLKGARLVLVDELSRGVLIS</sequence>
<proteinExistence type="predicted"/>
<dbReference type="Proteomes" id="UP001437256">
    <property type="component" value="Unassembled WGS sequence"/>
</dbReference>